<dbReference type="EMBL" id="CAVLEF010000001">
    <property type="protein sequence ID" value="CAK1540372.1"/>
    <property type="molecule type" value="Genomic_DNA"/>
</dbReference>
<proteinExistence type="predicted"/>
<feature type="signal peptide" evidence="2">
    <location>
        <begin position="1"/>
        <end position="17"/>
    </location>
</feature>
<accession>A0AAV1IWM9</accession>
<comment type="caution">
    <text evidence="3">The sequence shown here is derived from an EMBL/GenBank/DDBJ whole genome shotgun (WGS) entry which is preliminary data.</text>
</comment>
<evidence type="ECO:0000313" key="4">
    <source>
        <dbReference type="Proteomes" id="UP001497472"/>
    </source>
</evidence>
<keyword evidence="4" id="KW-1185">Reference proteome</keyword>
<dbReference type="Proteomes" id="UP001497472">
    <property type="component" value="Unassembled WGS sequence"/>
</dbReference>
<reference evidence="3 4" key="1">
    <citation type="submission" date="2023-11" db="EMBL/GenBank/DDBJ databases">
        <authorList>
            <person name="Okamura Y."/>
        </authorList>
    </citation>
    <scope>NUCLEOTIDE SEQUENCE [LARGE SCALE GENOMIC DNA]</scope>
</reference>
<keyword evidence="1" id="KW-1133">Transmembrane helix</keyword>
<gene>
    <name evidence="3" type="ORF">LNINA_LOCUS431</name>
</gene>
<keyword evidence="1" id="KW-0812">Transmembrane</keyword>
<name>A0AAV1IWM9_9NEOP</name>
<evidence type="ECO:0000256" key="2">
    <source>
        <dbReference type="SAM" id="SignalP"/>
    </source>
</evidence>
<feature type="chain" id="PRO_5043931471" evidence="2">
    <location>
        <begin position="18"/>
        <end position="135"/>
    </location>
</feature>
<keyword evidence="2" id="KW-0732">Signal</keyword>
<keyword evidence="1" id="KW-0472">Membrane</keyword>
<evidence type="ECO:0000313" key="3">
    <source>
        <dbReference type="EMBL" id="CAK1540372.1"/>
    </source>
</evidence>
<evidence type="ECO:0000256" key="1">
    <source>
        <dbReference type="SAM" id="Phobius"/>
    </source>
</evidence>
<organism evidence="3 4">
    <name type="scientific">Leptosia nina</name>
    <dbReference type="NCBI Taxonomy" id="320188"/>
    <lineage>
        <taxon>Eukaryota</taxon>
        <taxon>Metazoa</taxon>
        <taxon>Ecdysozoa</taxon>
        <taxon>Arthropoda</taxon>
        <taxon>Hexapoda</taxon>
        <taxon>Insecta</taxon>
        <taxon>Pterygota</taxon>
        <taxon>Neoptera</taxon>
        <taxon>Endopterygota</taxon>
        <taxon>Lepidoptera</taxon>
        <taxon>Glossata</taxon>
        <taxon>Ditrysia</taxon>
        <taxon>Papilionoidea</taxon>
        <taxon>Pieridae</taxon>
        <taxon>Pierinae</taxon>
        <taxon>Leptosia</taxon>
    </lineage>
</organism>
<dbReference type="AlphaFoldDB" id="A0AAV1IWM9"/>
<sequence length="135" mass="15719">MRLIMIILVLALCLADGAEIKETGMTEARGKGKKYALLIPFFYAAASKLFILKIVYGGILFAVVYKAWHILLWLLKYLKENKHHHVEYEPVFAHDHYGHEFAHEHFDPYEQPVYGRKEYLQNQVYDADGSYSVQI</sequence>
<protein>
    <submittedName>
        <fullName evidence="3">Uncharacterized protein</fullName>
    </submittedName>
</protein>
<feature type="transmembrane region" description="Helical" evidence="1">
    <location>
        <begin position="41"/>
        <end position="65"/>
    </location>
</feature>